<keyword evidence="3 6" id="KW-0812">Transmembrane</keyword>
<feature type="domain" description="ABC transmembrane type-1" evidence="7">
    <location>
        <begin position="90"/>
        <end position="283"/>
    </location>
</feature>
<dbReference type="RefSeq" id="WP_374216482.1">
    <property type="nucleotide sequence ID" value="NZ_JAXOVW010000001.1"/>
</dbReference>
<feature type="transmembrane region" description="Helical" evidence="6">
    <location>
        <begin position="273"/>
        <end position="292"/>
    </location>
</feature>
<feature type="transmembrane region" description="Helical" evidence="6">
    <location>
        <begin position="214"/>
        <end position="232"/>
    </location>
</feature>
<dbReference type="Proteomes" id="UP001291930">
    <property type="component" value="Unassembled WGS sequence"/>
</dbReference>
<proteinExistence type="predicted"/>
<organism evidence="8 9">
    <name type="scientific">Bacillus bingmayongensis</name>
    <dbReference type="NCBI Taxonomy" id="1150157"/>
    <lineage>
        <taxon>Bacteria</taxon>
        <taxon>Bacillati</taxon>
        <taxon>Bacillota</taxon>
        <taxon>Bacilli</taxon>
        <taxon>Bacillales</taxon>
        <taxon>Bacillaceae</taxon>
        <taxon>Bacillus</taxon>
    </lineage>
</organism>
<evidence type="ECO:0000313" key="9">
    <source>
        <dbReference type="Proteomes" id="UP001291930"/>
    </source>
</evidence>
<feature type="transmembrane region" description="Helical" evidence="6">
    <location>
        <begin position="76"/>
        <end position="98"/>
    </location>
</feature>
<feature type="transmembrane region" description="Helical" evidence="6">
    <location>
        <begin position="149"/>
        <end position="168"/>
    </location>
</feature>
<evidence type="ECO:0000256" key="1">
    <source>
        <dbReference type="ARBA" id="ARBA00004141"/>
    </source>
</evidence>
<dbReference type="SUPFAM" id="SSF161098">
    <property type="entry name" value="MetI-like"/>
    <property type="match status" value="1"/>
</dbReference>
<accession>A0ABU5JR73</accession>
<dbReference type="Gene3D" id="1.10.3720.10">
    <property type="entry name" value="MetI-like"/>
    <property type="match status" value="1"/>
</dbReference>
<sequence length="299" mass="35322">MRNQRYKYFLFPIILLLIMSIALPYFQKEPKAVEYRYNEKGEIVEAAPFSNSRTHWFGTDREGEDLFYKIIDGAKYTILIAFCVALARVTLSLLMSLFIRNDKWGFSFLQRVTVSLQFFPQTLFCILFLTPFIIYELRTKPIVTNIEVLCIQFLVFVFVAVPGMTRFFHKEVQQLWNKEYVKSSFLLGGSRWHVFRTHIMKVLKPQIIFQIGEQMVHVLLIMLHLALFKLFLGGTKIVSGQAHDQFSRYFPYLNDWANVISYYYGELMLEPRIIMIPVVFYMILLFCMSKVVNGYKHNI</sequence>
<dbReference type="PANTHER" id="PTHR43839:SF3">
    <property type="entry name" value="OLIGOPEPTIDE ABC TRANSPORTER, PERMEASE PROTEIN"/>
    <property type="match status" value="1"/>
</dbReference>
<comment type="subcellular location">
    <subcellularLocation>
        <location evidence="1">Membrane</location>
        <topology evidence="1">Multi-pass membrane protein</topology>
    </subcellularLocation>
</comment>
<keyword evidence="2" id="KW-0813">Transport</keyword>
<dbReference type="Pfam" id="PF00528">
    <property type="entry name" value="BPD_transp_1"/>
    <property type="match status" value="1"/>
</dbReference>
<name>A0ABU5JR73_9BACI</name>
<feature type="transmembrane region" description="Helical" evidence="6">
    <location>
        <begin position="6"/>
        <end position="26"/>
    </location>
</feature>
<evidence type="ECO:0000256" key="5">
    <source>
        <dbReference type="ARBA" id="ARBA00023136"/>
    </source>
</evidence>
<dbReference type="EMBL" id="JAXOVW010000001">
    <property type="protein sequence ID" value="MDZ5605707.1"/>
    <property type="molecule type" value="Genomic_DNA"/>
</dbReference>
<dbReference type="CDD" id="cd06261">
    <property type="entry name" value="TM_PBP2"/>
    <property type="match status" value="1"/>
</dbReference>
<dbReference type="InterPro" id="IPR000515">
    <property type="entry name" value="MetI-like"/>
</dbReference>
<evidence type="ECO:0000256" key="6">
    <source>
        <dbReference type="SAM" id="Phobius"/>
    </source>
</evidence>
<keyword evidence="5 6" id="KW-0472">Membrane</keyword>
<comment type="caution">
    <text evidence="8">The sequence shown here is derived from an EMBL/GenBank/DDBJ whole genome shotgun (WGS) entry which is preliminary data.</text>
</comment>
<reference evidence="9" key="1">
    <citation type="submission" date="2023-11" db="EMBL/GenBank/DDBJ databases">
        <title>Genome Sequence of Bacillus pseudomycoides stain BUPM19.</title>
        <authorList>
            <person name="Farhat A."/>
        </authorList>
    </citation>
    <scope>NUCLEOTIDE SEQUENCE [LARGE SCALE GENOMIC DNA]</scope>
    <source>
        <strain evidence="9">BUPM19</strain>
    </source>
</reference>
<keyword evidence="4 6" id="KW-1133">Transmembrane helix</keyword>
<gene>
    <name evidence="8" type="ORF">U2I54_00890</name>
</gene>
<evidence type="ECO:0000259" key="7">
    <source>
        <dbReference type="Pfam" id="PF00528"/>
    </source>
</evidence>
<keyword evidence="9" id="KW-1185">Reference proteome</keyword>
<dbReference type="InterPro" id="IPR035906">
    <property type="entry name" value="MetI-like_sf"/>
</dbReference>
<evidence type="ECO:0000256" key="3">
    <source>
        <dbReference type="ARBA" id="ARBA00022692"/>
    </source>
</evidence>
<feature type="transmembrane region" description="Helical" evidence="6">
    <location>
        <begin position="118"/>
        <end position="137"/>
    </location>
</feature>
<evidence type="ECO:0000256" key="2">
    <source>
        <dbReference type="ARBA" id="ARBA00022448"/>
    </source>
</evidence>
<protein>
    <submittedName>
        <fullName evidence="8">ABC transporter permease subunit</fullName>
    </submittedName>
</protein>
<dbReference type="PANTHER" id="PTHR43839">
    <property type="entry name" value="OPPC IN A BINDING PROTEIN-DEPENDENT TRANSPORT SYSTEM"/>
    <property type="match status" value="1"/>
</dbReference>
<evidence type="ECO:0000313" key="8">
    <source>
        <dbReference type="EMBL" id="MDZ5605707.1"/>
    </source>
</evidence>
<evidence type="ECO:0000256" key="4">
    <source>
        <dbReference type="ARBA" id="ARBA00022989"/>
    </source>
</evidence>